<dbReference type="AlphaFoldDB" id="A0AAF1JXA3"/>
<evidence type="ECO:0000313" key="2">
    <source>
        <dbReference type="Proteomes" id="UP001196068"/>
    </source>
</evidence>
<keyword evidence="1" id="KW-0489">Methyltransferase</keyword>
<dbReference type="InterPro" id="IPR029063">
    <property type="entry name" value="SAM-dependent_MTases_sf"/>
</dbReference>
<reference evidence="1" key="1">
    <citation type="submission" date="2020-01" db="EMBL/GenBank/DDBJ databases">
        <authorList>
            <person name="Rat A."/>
        </authorList>
    </citation>
    <scope>NUCLEOTIDE SEQUENCE</scope>
    <source>
        <strain evidence="1">LMG 28251</strain>
    </source>
</reference>
<dbReference type="GO" id="GO:0032259">
    <property type="term" value="P:methylation"/>
    <property type="evidence" value="ECO:0007669"/>
    <property type="project" value="UniProtKB-KW"/>
</dbReference>
<name>A0AAF1JXA3_9PROT</name>
<keyword evidence="1" id="KW-0808">Transferase</keyword>
<protein>
    <submittedName>
        <fullName evidence="1">Class I SAM-dependent methyltransferase</fullName>
    </submittedName>
</protein>
<evidence type="ECO:0000313" key="1">
    <source>
        <dbReference type="EMBL" id="MBR0655981.1"/>
    </source>
</evidence>
<dbReference type="GO" id="GO:0008168">
    <property type="term" value="F:methyltransferase activity"/>
    <property type="evidence" value="ECO:0007669"/>
    <property type="project" value="UniProtKB-KW"/>
</dbReference>
<comment type="caution">
    <text evidence="1">The sequence shown here is derived from an EMBL/GenBank/DDBJ whole genome shotgun (WGS) entry which is preliminary data.</text>
</comment>
<dbReference type="RefSeq" id="WP_211874824.1">
    <property type="nucleotide sequence ID" value="NZ_JAAEDH010000014.1"/>
</dbReference>
<sequence length="245" mass="27310">MLPDLAGDPYRTVLARLHAALKPKTYFEIGTLGGATLGLAKCSSVAVDPRFGIKDTGVILNKPTCLLFQQTSDDFFAANKLTDLFGANVDFAFLDGMHKCEFLLRDFINTERQSHKNTMIVLHDCIPTEIPMTGRDGIDGKAEAPHRRGWWTGDVWRTLWALMQFRPDLSITALDAKPTGLILITNLHPTSTRLSNQYPEIEKAMLEATLSDIGIENWQALIKVESTGNYASDDQILAKFAFDRH</sequence>
<dbReference type="Gene3D" id="3.40.50.150">
    <property type="entry name" value="Vaccinia Virus protein VP39"/>
    <property type="match status" value="1"/>
</dbReference>
<keyword evidence="2" id="KW-1185">Reference proteome</keyword>
<organism evidence="1 2">
    <name type="scientific">Plastoroseomonas arctica</name>
    <dbReference type="NCBI Taxonomy" id="1509237"/>
    <lineage>
        <taxon>Bacteria</taxon>
        <taxon>Pseudomonadati</taxon>
        <taxon>Pseudomonadota</taxon>
        <taxon>Alphaproteobacteria</taxon>
        <taxon>Acetobacterales</taxon>
        <taxon>Acetobacteraceae</taxon>
        <taxon>Plastoroseomonas</taxon>
    </lineage>
</organism>
<dbReference type="EMBL" id="JAAEDH010000014">
    <property type="protein sequence ID" value="MBR0655981.1"/>
    <property type="molecule type" value="Genomic_DNA"/>
</dbReference>
<dbReference type="Proteomes" id="UP001196068">
    <property type="component" value="Unassembled WGS sequence"/>
</dbReference>
<dbReference type="SUPFAM" id="SSF53335">
    <property type="entry name" value="S-adenosyl-L-methionine-dependent methyltransferases"/>
    <property type="match status" value="1"/>
</dbReference>
<gene>
    <name evidence="1" type="ORF">GXW79_12940</name>
</gene>
<accession>A0AAF1JXA3</accession>
<proteinExistence type="predicted"/>
<reference evidence="1" key="2">
    <citation type="journal article" date="2021" name="Syst. Appl. Microbiol.">
        <title>Roseomonas hellenica sp. nov., isolated from roots of wild-growing Alkanna tinctoria.</title>
        <authorList>
            <person name="Rat A."/>
            <person name="Naranjo H.D."/>
            <person name="Lebbe L."/>
            <person name="Cnockaert M."/>
            <person name="Krigas N."/>
            <person name="Grigoriadou K."/>
            <person name="Maloupa E."/>
            <person name="Willems A."/>
        </authorList>
    </citation>
    <scope>NUCLEOTIDE SEQUENCE</scope>
    <source>
        <strain evidence="1">LMG 28251</strain>
    </source>
</reference>